<dbReference type="InterPro" id="IPR005312">
    <property type="entry name" value="DUF1759"/>
</dbReference>
<reference evidence="1 2" key="1">
    <citation type="journal article" date="2018" name="Sci. Rep.">
        <title>Comparative analysis of the Pocillopora damicornis genome highlights role of immune system in coral evolution.</title>
        <authorList>
            <person name="Cunning R."/>
            <person name="Bay R.A."/>
            <person name="Gillette P."/>
            <person name="Baker A.C."/>
            <person name="Traylor-Knowles N."/>
        </authorList>
    </citation>
    <scope>NUCLEOTIDE SEQUENCE [LARGE SCALE GENOMIC DNA]</scope>
    <source>
        <strain evidence="1">RSMAS</strain>
        <tissue evidence="1">Whole animal</tissue>
    </source>
</reference>
<evidence type="ECO:0000313" key="1">
    <source>
        <dbReference type="EMBL" id="RMX53107.1"/>
    </source>
</evidence>
<evidence type="ECO:0000313" key="2">
    <source>
        <dbReference type="Proteomes" id="UP000275408"/>
    </source>
</evidence>
<dbReference type="Pfam" id="PF03564">
    <property type="entry name" value="DUF1759"/>
    <property type="match status" value="1"/>
</dbReference>
<dbReference type="PANTHER" id="PTHR22954:SF3">
    <property type="entry name" value="PROTEIN CBG08539"/>
    <property type="match status" value="1"/>
</dbReference>
<organism evidence="1 2">
    <name type="scientific">Pocillopora damicornis</name>
    <name type="common">Cauliflower coral</name>
    <name type="synonym">Millepora damicornis</name>
    <dbReference type="NCBI Taxonomy" id="46731"/>
    <lineage>
        <taxon>Eukaryota</taxon>
        <taxon>Metazoa</taxon>
        <taxon>Cnidaria</taxon>
        <taxon>Anthozoa</taxon>
        <taxon>Hexacorallia</taxon>
        <taxon>Scleractinia</taxon>
        <taxon>Astrocoeniina</taxon>
        <taxon>Pocilloporidae</taxon>
        <taxon>Pocillopora</taxon>
    </lineage>
</organism>
<keyword evidence="2" id="KW-1185">Reference proteome</keyword>
<dbReference type="Proteomes" id="UP000275408">
    <property type="component" value="Unassembled WGS sequence"/>
</dbReference>
<comment type="caution">
    <text evidence="1">The sequence shown here is derived from an EMBL/GenBank/DDBJ whole genome shotgun (WGS) entry which is preliminary data.</text>
</comment>
<dbReference type="OrthoDB" id="5987174at2759"/>
<proteinExistence type="predicted"/>
<dbReference type="AlphaFoldDB" id="A0A3M6UHF9"/>
<sequence length="201" mass="23212">MQFEIKLHETKLKLQEDLQIKAGNLNSSVETSVGGAKLPKLVITKFNGTYADWPRFWGQYSETIDKTNVPPVTKFTYQRELLNAKVRKTVEALPHSVEGYNRAVSILKDRFGKQSEIVKAYVKEILELPYNPTGTPKRIYEFHDKLFHSVQSLETLNSLHEVNGMISSTIDKLLIIRGDLVRNDPEWETWDFVKFTEALRQ</sequence>
<protein>
    <submittedName>
        <fullName evidence="1">Uncharacterized protein</fullName>
    </submittedName>
</protein>
<gene>
    <name evidence="1" type="ORF">pdam_00015557</name>
</gene>
<dbReference type="EMBL" id="RCHS01001512">
    <property type="protein sequence ID" value="RMX53107.1"/>
    <property type="molecule type" value="Genomic_DNA"/>
</dbReference>
<dbReference type="PANTHER" id="PTHR22954">
    <property type="entry name" value="RETROVIRAL PROTEASE-RELATED"/>
    <property type="match status" value="1"/>
</dbReference>
<name>A0A3M6UHF9_POCDA</name>
<accession>A0A3M6UHF9</accession>